<feature type="transmembrane region" description="Helical" evidence="8">
    <location>
        <begin position="148"/>
        <end position="171"/>
    </location>
</feature>
<evidence type="ECO:0000313" key="9">
    <source>
        <dbReference type="EMBL" id="GAA3528977.1"/>
    </source>
</evidence>
<gene>
    <name evidence="9" type="ORF">GCM10022394_05190</name>
</gene>
<evidence type="ECO:0000256" key="5">
    <source>
        <dbReference type="ARBA" id="ARBA00022692"/>
    </source>
</evidence>
<dbReference type="RefSeq" id="WP_344954424.1">
    <property type="nucleotide sequence ID" value="NZ_BAABCX010000001.1"/>
</dbReference>
<name>A0ABP6V9S6_9GAMM</name>
<keyword evidence="7 8" id="KW-0472">Membrane</keyword>
<keyword evidence="6 8" id="KW-1133">Transmembrane helix</keyword>
<protein>
    <recommendedName>
        <fullName evidence="8">Probable membrane transporter protein</fullName>
    </recommendedName>
</protein>
<dbReference type="EMBL" id="BAABCX010000001">
    <property type="protein sequence ID" value="GAA3528977.1"/>
    <property type="molecule type" value="Genomic_DNA"/>
</dbReference>
<sequence length="255" mass="27242">MALDFSVYFLLALTGLLAGFLDAVAGGGGLVTIPALLSAGLPPHMALGTNKVAASLSSLTSALTFYRQRLLQPGFWWRALLAAAVGALVGTLLINQINALWLEKLLPLLIFGVAIYTIVNRRREHQGNQLPRPGQQLHRRQWWQGGLLGAYDGAFGPGAGAFLIVSSMALYRLNLLLASGLAKGMVLTSNLVSLLTFIALGQVDWILGLTLSVGIMAGSFIGARSAIRFGAGFIRPIFVVMVLALSLKLAWQAWF</sequence>
<keyword evidence="10" id="KW-1185">Reference proteome</keyword>
<evidence type="ECO:0000256" key="2">
    <source>
        <dbReference type="ARBA" id="ARBA00009142"/>
    </source>
</evidence>
<comment type="caution">
    <text evidence="9">The sequence shown here is derived from an EMBL/GenBank/DDBJ whole genome shotgun (WGS) entry which is preliminary data.</text>
</comment>
<comment type="subcellular location">
    <subcellularLocation>
        <location evidence="1 8">Cell membrane</location>
        <topology evidence="1 8">Multi-pass membrane protein</topology>
    </subcellularLocation>
</comment>
<keyword evidence="4 8" id="KW-1003">Cell membrane</keyword>
<evidence type="ECO:0000256" key="4">
    <source>
        <dbReference type="ARBA" id="ARBA00022475"/>
    </source>
</evidence>
<comment type="similarity">
    <text evidence="2 8">Belongs to the 4-toluene sulfonate uptake permease (TSUP) (TC 2.A.102) family.</text>
</comment>
<dbReference type="InterPro" id="IPR002781">
    <property type="entry name" value="TM_pro_TauE-like"/>
</dbReference>
<feature type="transmembrane region" description="Helical" evidence="8">
    <location>
        <begin position="191"/>
        <end position="221"/>
    </location>
</feature>
<dbReference type="PANTHER" id="PTHR30269:SF25">
    <property type="entry name" value="MEMBRANE TRANSPORTER PROTEIN-RELATED"/>
    <property type="match status" value="1"/>
</dbReference>
<dbReference type="PANTHER" id="PTHR30269">
    <property type="entry name" value="TRANSMEMBRANE PROTEIN YFCA"/>
    <property type="match status" value="1"/>
</dbReference>
<dbReference type="Pfam" id="PF01925">
    <property type="entry name" value="TauE"/>
    <property type="match status" value="1"/>
</dbReference>
<dbReference type="Proteomes" id="UP001500795">
    <property type="component" value="Unassembled WGS sequence"/>
</dbReference>
<evidence type="ECO:0000256" key="3">
    <source>
        <dbReference type="ARBA" id="ARBA00022448"/>
    </source>
</evidence>
<feature type="transmembrane region" description="Helical" evidence="8">
    <location>
        <begin position="100"/>
        <end position="119"/>
    </location>
</feature>
<evidence type="ECO:0000256" key="7">
    <source>
        <dbReference type="ARBA" id="ARBA00023136"/>
    </source>
</evidence>
<dbReference type="InterPro" id="IPR052017">
    <property type="entry name" value="TSUP"/>
</dbReference>
<proteinExistence type="inferred from homology"/>
<evidence type="ECO:0000313" key="10">
    <source>
        <dbReference type="Proteomes" id="UP001500795"/>
    </source>
</evidence>
<organism evidence="9 10">
    <name type="scientific">Zobellella aerophila</name>
    <dbReference type="NCBI Taxonomy" id="870480"/>
    <lineage>
        <taxon>Bacteria</taxon>
        <taxon>Pseudomonadati</taxon>
        <taxon>Pseudomonadota</taxon>
        <taxon>Gammaproteobacteria</taxon>
        <taxon>Aeromonadales</taxon>
        <taxon>Aeromonadaceae</taxon>
        <taxon>Zobellella</taxon>
    </lineage>
</organism>
<evidence type="ECO:0000256" key="8">
    <source>
        <dbReference type="RuleBase" id="RU363041"/>
    </source>
</evidence>
<feature type="transmembrane region" description="Helical" evidence="8">
    <location>
        <begin position="75"/>
        <end position="94"/>
    </location>
</feature>
<feature type="transmembrane region" description="Helical" evidence="8">
    <location>
        <begin position="233"/>
        <end position="254"/>
    </location>
</feature>
<keyword evidence="5 8" id="KW-0812">Transmembrane</keyword>
<keyword evidence="3" id="KW-0813">Transport</keyword>
<evidence type="ECO:0000256" key="1">
    <source>
        <dbReference type="ARBA" id="ARBA00004651"/>
    </source>
</evidence>
<reference evidence="10" key="1">
    <citation type="journal article" date="2019" name="Int. J. Syst. Evol. Microbiol.">
        <title>The Global Catalogue of Microorganisms (GCM) 10K type strain sequencing project: providing services to taxonomists for standard genome sequencing and annotation.</title>
        <authorList>
            <consortium name="The Broad Institute Genomics Platform"/>
            <consortium name="The Broad Institute Genome Sequencing Center for Infectious Disease"/>
            <person name="Wu L."/>
            <person name="Ma J."/>
        </authorList>
    </citation>
    <scope>NUCLEOTIDE SEQUENCE [LARGE SCALE GENOMIC DNA]</scope>
    <source>
        <strain evidence="10">JCM 17110</strain>
    </source>
</reference>
<evidence type="ECO:0000256" key="6">
    <source>
        <dbReference type="ARBA" id="ARBA00022989"/>
    </source>
</evidence>
<accession>A0ABP6V9S6</accession>